<dbReference type="AlphaFoldDB" id="A0A9W5TWK0"/>
<dbReference type="Pfam" id="PF13193">
    <property type="entry name" value="AMP-binding_C"/>
    <property type="match status" value="1"/>
</dbReference>
<dbReference type="HAMAP" id="MF_00731">
    <property type="entry name" value="MenE"/>
    <property type="match status" value="1"/>
</dbReference>
<comment type="caution">
    <text evidence="8">The sequence shown here is derived from an EMBL/GenBank/DDBJ whole genome shotgun (WGS) entry which is preliminary data.</text>
</comment>
<dbReference type="SUPFAM" id="SSF56801">
    <property type="entry name" value="Acetyl-CoA synthetase-like"/>
    <property type="match status" value="1"/>
</dbReference>
<dbReference type="NCBIfam" id="TIGR01923">
    <property type="entry name" value="menE"/>
    <property type="match status" value="1"/>
</dbReference>
<comment type="function">
    <text evidence="5">Converts 2-succinylbenzoate (OSB) to 2-succinylbenzoyl-CoA (OSB-CoA).</text>
</comment>
<dbReference type="Gene3D" id="3.30.300.30">
    <property type="match status" value="1"/>
</dbReference>
<comment type="catalytic activity">
    <reaction evidence="5">
        <text>2-succinylbenzoate + ATP + CoA = 2-succinylbenzoyl-CoA + AMP + diphosphate</text>
        <dbReference type="Rhea" id="RHEA:17009"/>
        <dbReference type="ChEBI" id="CHEBI:18325"/>
        <dbReference type="ChEBI" id="CHEBI:30616"/>
        <dbReference type="ChEBI" id="CHEBI:33019"/>
        <dbReference type="ChEBI" id="CHEBI:57287"/>
        <dbReference type="ChEBI" id="CHEBI:57364"/>
        <dbReference type="ChEBI" id="CHEBI:456215"/>
        <dbReference type="EC" id="6.2.1.26"/>
    </reaction>
</comment>
<comment type="pathway">
    <text evidence="5">Quinol/quinone metabolism; menaquinone biosynthesis.</text>
</comment>
<dbReference type="CDD" id="cd05912">
    <property type="entry name" value="OSB_CoA_lg"/>
    <property type="match status" value="1"/>
</dbReference>
<name>A0A9W5TWK0_9BACI</name>
<dbReference type="InterPro" id="IPR000873">
    <property type="entry name" value="AMP-dep_synth/lig_dom"/>
</dbReference>
<keyword evidence="2 5" id="KW-0436">Ligase</keyword>
<evidence type="ECO:0000256" key="2">
    <source>
        <dbReference type="ARBA" id="ARBA00022598"/>
    </source>
</evidence>
<evidence type="ECO:0000256" key="5">
    <source>
        <dbReference type="HAMAP-Rule" id="MF_00731"/>
    </source>
</evidence>
<evidence type="ECO:0000256" key="4">
    <source>
        <dbReference type="ARBA" id="ARBA00022840"/>
    </source>
</evidence>
<gene>
    <name evidence="5 8" type="primary">menE</name>
    <name evidence="8" type="ORF">GCM10011409_12930</name>
</gene>
<keyword evidence="3 5" id="KW-0547">Nucleotide-binding</keyword>
<dbReference type="InterPro" id="IPR045851">
    <property type="entry name" value="AMP-bd_C_sf"/>
</dbReference>
<dbReference type="InterPro" id="IPR020845">
    <property type="entry name" value="AMP-binding_CS"/>
</dbReference>
<dbReference type="Gene3D" id="3.40.50.12780">
    <property type="entry name" value="N-terminal domain of ligase-like"/>
    <property type="match status" value="1"/>
</dbReference>
<sequence length="487" mass="53553">MSEVIPHWLTKQAGLAPEQTAIEYVNGNTMSFLELKETSQRFARQLAHIGVQKGSHVGILSNNNAAMVIALHALSYLGAVSVMLNTRLTGEELNYQLNDAEVSLVLTSDKLINDIEQMNLSVSVKTFTEITGLPESDVKLMTELYLDDPFTIIYTSGTTGFPKGVIHTYGNHWWSAIGSALNLGLSAGDKWLATLPIFHVSGLSIFMKSVIYGMPVYLLEKFDEMVVHDAIMSRGVTIVSVVTVMLQRLVKLIGGERYPDAFRCMLLGGGPAPKPLLEKAKARNIPVFQSYGMTETSSQIVTLSPKDALNKIGSAGKALFPAQLQVAHPTDDPVGEIFVKGPMVTKGYFKKAEVTKKTIQDGWLATGDLGYLDEGGFLYVVDRRKDLIISGGENVYPTEVESVLSGMEQIDEVGVVGKVDEEWGQVPVAFVVADGQVTGQEIIQYAQNYLATYKLPKHIYFVDSLPRNASNKLVRTELVKWLERMKK</sequence>
<feature type="domain" description="AMP-binding enzyme C-terminal" evidence="7">
    <location>
        <begin position="399"/>
        <end position="472"/>
    </location>
</feature>
<evidence type="ECO:0000313" key="9">
    <source>
        <dbReference type="Proteomes" id="UP000621492"/>
    </source>
</evidence>
<dbReference type="PANTHER" id="PTHR43767">
    <property type="entry name" value="LONG-CHAIN-FATTY-ACID--COA LIGASE"/>
    <property type="match status" value="1"/>
</dbReference>
<dbReference type="GO" id="GO:0009234">
    <property type="term" value="P:menaquinone biosynthetic process"/>
    <property type="evidence" value="ECO:0007669"/>
    <property type="project" value="UniProtKB-UniRule"/>
</dbReference>
<reference evidence="8" key="1">
    <citation type="journal article" date="2014" name="Int. J. Syst. Evol. Microbiol.">
        <title>Complete genome sequence of Corynebacterium casei LMG S-19264T (=DSM 44701T), isolated from a smear-ripened cheese.</title>
        <authorList>
            <consortium name="US DOE Joint Genome Institute (JGI-PGF)"/>
            <person name="Walter F."/>
            <person name="Albersmeier A."/>
            <person name="Kalinowski J."/>
            <person name="Ruckert C."/>
        </authorList>
    </citation>
    <scope>NUCLEOTIDE SEQUENCE</scope>
    <source>
        <strain evidence="8">CGMCC 1.15454</strain>
    </source>
</reference>
<accession>A0A9W5TWK0</accession>
<evidence type="ECO:0000313" key="8">
    <source>
        <dbReference type="EMBL" id="GGB36878.1"/>
    </source>
</evidence>
<proteinExistence type="inferred from homology"/>
<reference evidence="8" key="2">
    <citation type="submission" date="2020-09" db="EMBL/GenBank/DDBJ databases">
        <authorList>
            <person name="Sun Q."/>
            <person name="Zhou Y."/>
        </authorList>
    </citation>
    <scope>NUCLEOTIDE SEQUENCE</scope>
    <source>
        <strain evidence="8">CGMCC 1.15454</strain>
    </source>
</reference>
<feature type="domain" description="AMP-dependent synthetase/ligase" evidence="6">
    <location>
        <begin position="10"/>
        <end position="349"/>
    </location>
</feature>
<keyword evidence="4 5" id="KW-0067">ATP-binding</keyword>
<dbReference type="GO" id="GO:0005524">
    <property type="term" value="F:ATP binding"/>
    <property type="evidence" value="ECO:0007669"/>
    <property type="project" value="UniProtKB-KW"/>
</dbReference>
<dbReference type="RefSeq" id="WP_088053143.1">
    <property type="nucleotide sequence ID" value="NZ_BMJD01000006.1"/>
</dbReference>
<dbReference type="Proteomes" id="UP000621492">
    <property type="component" value="Unassembled WGS sequence"/>
</dbReference>
<evidence type="ECO:0000256" key="3">
    <source>
        <dbReference type="ARBA" id="ARBA00022741"/>
    </source>
</evidence>
<evidence type="ECO:0000259" key="7">
    <source>
        <dbReference type="Pfam" id="PF13193"/>
    </source>
</evidence>
<evidence type="ECO:0000256" key="1">
    <source>
        <dbReference type="ARBA" id="ARBA00022428"/>
    </source>
</evidence>
<dbReference type="EC" id="6.2.1.26" evidence="5"/>
<dbReference type="Pfam" id="PF00501">
    <property type="entry name" value="AMP-binding"/>
    <property type="match status" value="1"/>
</dbReference>
<comment type="similarity">
    <text evidence="5">Belongs to the ATP-dependent AMP-binding enzyme family. MenE subfamily.</text>
</comment>
<protein>
    <recommendedName>
        <fullName evidence="5">2-succinylbenzoate--CoA ligase</fullName>
        <ecNumber evidence="5">6.2.1.26</ecNumber>
    </recommendedName>
    <alternativeName>
        <fullName evidence="5">o-succinylbenzoyl-CoA synthetase</fullName>
        <shortName evidence="5">OSB-CoA synthetase</shortName>
    </alternativeName>
</protein>
<dbReference type="InterPro" id="IPR050237">
    <property type="entry name" value="ATP-dep_AMP-bd_enzyme"/>
</dbReference>
<dbReference type="PANTHER" id="PTHR43767:SF1">
    <property type="entry name" value="NONRIBOSOMAL PEPTIDE SYNTHASE PES1 (EUROFUNG)-RELATED"/>
    <property type="match status" value="1"/>
</dbReference>
<organism evidence="8 9">
    <name type="scientific">Lentibacillus populi</name>
    <dbReference type="NCBI Taxonomy" id="1827502"/>
    <lineage>
        <taxon>Bacteria</taxon>
        <taxon>Bacillati</taxon>
        <taxon>Bacillota</taxon>
        <taxon>Bacilli</taxon>
        <taxon>Bacillales</taxon>
        <taxon>Bacillaceae</taxon>
        <taxon>Lentibacillus</taxon>
    </lineage>
</organism>
<dbReference type="PROSITE" id="PS00455">
    <property type="entry name" value="AMP_BINDING"/>
    <property type="match status" value="1"/>
</dbReference>
<dbReference type="InterPro" id="IPR042099">
    <property type="entry name" value="ANL_N_sf"/>
</dbReference>
<keyword evidence="9" id="KW-1185">Reference proteome</keyword>
<evidence type="ECO:0000259" key="6">
    <source>
        <dbReference type="Pfam" id="PF00501"/>
    </source>
</evidence>
<dbReference type="InterPro" id="IPR010192">
    <property type="entry name" value="MenE"/>
</dbReference>
<dbReference type="InterPro" id="IPR025110">
    <property type="entry name" value="AMP-bd_C"/>
</dbReference>
<dbReference type="GO" id="GO:0008756">
    <property type="term" value="F:o-succinylbenzoate-CoA ligase activity"/>
    <property type="evidence" value="ECO:0007669"/>
    <property type="project" value="UniProtKB-UniRule"/>
</dbReference>
<keyword evidence="1 5" id="KW-0474">Menaquinone biosynthesis</keyword>
<dbReference type="EMBL" id="BMJD01000006">
    <property type="protein sequence ID" value="GGB36878.1"/>
    <property type="molecule type" value="Genomic_DNA"/>
</dbReference>
<comment type="pathway">
    <text evidence="5">Quinol/quinone metabolism; 1,4-dihydroxy-2-naphthoate biosynthesis; 1,4-dihydroxy-2-naphthoate from chorismate: step 5/7.</text>
</comment>
<dbReference type="NCBIfam" id="NF002966">
    <property type="entry name" value="PRK03640.1"/>
    <property type="match status" value="1"/>
</dbReference>